<dbReference type="Pfam" id="PF04101">
    <property type="entry name" value="Glyco_tran_28_C"/>
    <property type="match status" value="1"/>
</dbReference>
<comment type="subcellular location">
    <subcellularLocation>
        <location evidence="7">Endoplasmic reticulum</location>
    </subcellularLocation>
</comment>
<keyword evidence="7 9" id="KW-0808">Transferase</keyword>
<accession>A0ABR0JT16</accession>
<proteinExistence type="inferred from homology"/>
<evidence type="ECO:0000256" key="6">
    <source>
        <dbReference type="ARBA" id="ARBA00048184"/>
    </source>
</evidence>
<sequence length="224" mass="24358">MANLERSSASGKRCFVTIGATAPFNSLIRAVLADDFIKALQQAGCTELRVQYGDHEGEAIFRQRTDDSKSLLVKTSFQITGFGFNKTGLKEEIAAVKGKSAADEGMVISHAGMSSWRAAIITGPRLQAYLTGSGSVLDVLRVGIPIVVVPNTDLLHNHQVELAEALADQDYVVYGKIDDLASSISQVEALRRRMKKWPPVRSGEEKYGNGIADVMAEEMGWQLD</sequence>
<comment type="catalytic activity">
    <reaction evidence="6">
        <text>an N-acetyl-alpha-D-glucosaminyl-diphospho-di-trans,poly-cis-dolichol + UDP-N-acetyl-alpha-D-glucosamine = an N,N'-diacetylchitobiosyl-diphospho-di-trans,poly-cis-dolichol + UDP + H(+)</text>
        <dbReference type="Rhea" id="RHEA:23380"/>
        <dbReference type="Rhea" id="RHEA-COMP:19507"/>
        <dbReference type="Rhea" id="RHEA-COMP:19510"/>
        <dbReference type="ChEBI" id="CHEBI:15378"/>
        <dbReference type="ChEBI" id="CHEBI:57269"/>
        <dbReference type="ChEBI" id="CHEBI:57705"/>
        <dbReference type="ChEBI" id="CHEBI:58223"/>
        <dbReference type="ChEBI" id="CHEBI:58427"/>
        <dbReference type="EC" id="2.4.1.141"/>
    </reaction>
</comment>
<gene>
    <name evidence="7 9" type="primary">ALG13</name>
    <name evidence="9" type="ORF">LTR69_001081</name>
</gene>
<dbReference type="InterPro" id="IPR052474">
    <property type="entry name" value="UDP-GlcNAc_transferase"/>
</dbReference>
<dbReference type="GO" id="GO:0004577">
    <property type="term" value="F:N-acetylglucosaminyldiphosphodolichol N-acetylglucosaminyltransferase activity"/>
    <property type="evidence" value="ECO:0007669"/>
    <property type="project" value="UniProtKB-EC"/>
</dbReference>
<evidence type="ECO:0000256" key="2">
    <source>
        <dbReference type="ARBA" id="ARBA00012614"/>
    </source>
</evidence>
<evidence type="ECO:0000256" key="3">
    <source>
        <dbReference type="ARBA" id="ARBA00017468"/>
    </source>
</evidence>
<dbReference type="PANTHER" id="PTHR47043:SF1">
    <property type="entry name" value="UDP-N-ACETYLGLUCOSAMINE TRANSFERASE SUBUNIT ALG13"/>
    <property type="match status" value="1"/>
</dbReference>
<evidence type="ECO:0000256" key="5">
    <source>
        <dbReference type="ARBA" id="ARBA00032061"/>
    </source>
</evidence>
<dbReference type="EC" id="2.4.1.141" evidence="2 7"/>
<feature type="domain" description="Glycosyl transferase family 28 C-terminal" evidence="8">
    <location>
        <begin position="132"/>
        <end position="187"/>
    </location>
</feature>
<protein>
    <recommendedName>
        <fullName evidence="3 7">UDP-N-acetylglucosamine transferase subunit ALG13</fullName>
        <ecNumber evidence="2 7">2.4.1.141</ecNumber>
    </recommendedName>
    <alternativeName>
        <fullName evidence="5 7">Asparagine-linked glycosylation protein 13</fullName>
    </alternativeName>
</protein>
<comment type="subunit">
    <text evidence="1 7">Heterodimer with ALG14 to form a functional enzyme.</text>
</comment>
<keyword evidence="7" id="KW-0256">Endoplasmic reticulum</keyword>
<dbReference type="Gene3D" id="3.40.50.2000">
    <property type="entry name" value="Glycogen Phosphorylase B"/>
    <property type="match status" value="2"/>
</dbReference>
<keyword evidence="7 9" id="KW-0328">Glycosyltransferase</keyword>
<name>A0ABR0JT16_9EURO</name>
<comment type="caution">
    <text evidence="9">The sequence shown here is derived from an EMBL/GenBank/DDBJ whole genome shotgun (WGS) entry which is preliminary data.</text>
</comment>
<comment type="function">
    <text evidence="4 7">Involved in protein N-glycosylation. Essential for the second step of the dolichol-linked oligosaccharide pathway.</text>
</comment>
<evidence type="ECO:0000313" key="9">
    <source>
        <dbReference type="EMBL" id="KAK5068959.1"/>
    </source>
</evidence>
<dbReference type="InterPro" id="IPR007235">
    <property type="entry name" value="Glyco_trans_28_C"/>
</dbReference>
<dbReference type="Proteomes" id="UP001345691">
    <property type="component" value="Unassembled WGS sequence"/>
</dbReference>
<reference evidence="9 10" key="1">
    <citation type="submission" date="2023-08" db="EMBL/GenBank/DDBJ databases">
        <title>Black Yeasts Isolated from many extreme environments.</title>
        <authorList>
            <person name="Coleine C."/>
            <person name="Stajich J.E."/>
            <person name="Selbmann L."/>
        </authorList>
    </citation>
    <scope>NUCLEOTIDE SEQUENCE [LARGE SCALE GENOMIC DNA]</scope>
    <source>
        <strain evidence="9 10">CCFEE 6328</strain>
    </source>
</reference>
<comment type="similarity">
    <text evidence="7">Belongs to the glycosyltransferase 28 family.</text>
</comment>
<dbReference type="EMBL" id="JAVRRF010000001">
    <property type="protein sequence ID" value="KAK5068959.1"/>
    <property type="molecule type" value="Genomic_DNA"/>
</dbReference>
<evidence type="ECO:0000259" key="8">
    <source>
        <dbReference type="Pfam" id="PF04101"/>
    </source>
</evidence>
<evidence type="ECO:0000256" key="7">
    <source>
        <dbReference type="RuleBase" id="RU362128"/>
    </source>
</evidence>
<evidence type="ECO:0000256" key="4">
    <source>
        <dbReference type="ARBA" id="ARBA00024804"/>
    </source>
</evidence>
<dbReference type="PANTHER" id="PTHR47043">
    <property type="entry name" value="UDP-N-ACETYLGLUCOSAMINE TRANSFERASE SUBUNIT ALG13"/>
    <property type="match status" value="1"/>
</dbReference>
<keyword evidence="10" id="KW-1185">Reference proteome</keyword>
<evidence type="ECO:0000256" key="1">
    <source>
        <dbReference type="ARBA" id="ARBA00011198"/>
    </source>
</evidence>
<evidence type="ECO:0000313" key="10">
    <source>
        <dbReference type="Proteomes" id="UP001345691"/>
    </source>
</evidence>
<organism evidence="9 10">
    <name type="scientific">Exophiala sideris</name>
    <dbReference type="NCBI Taxonomy" id="1016849"/>
    <lineage>
        <taxon>Eukaryota</taxon>
        <taxon>Fungi</taxon>
        <taxon>Dikarya</taxon>
        <taxon>Ascomycota</taxon>
        <taxon>Pezizomycotina</taxon>
        <taxon>Eurotiomycetes</taxon>
        <taxon>Chaetothyriomycetidae</taxon>
        <taxon>Chaetothyriales</taxon>
        <taxon>Herpotrichiellaceae</taxon>
        <taxon>Exophiala</taxon>
    </lineage>
</organism>